<evidence type="ECO:0000313" key="3">
    <source>
        <dbReference type="Proteomes" id="UP000293296"/>
    </source>
</evidence>
<dbReference type="Proteomes" id="UP000293296">
    <property type="component" value="Plasmid pDCAR1"/>
</dbReference>
<dbReference type="KEGG" id="dcb:C3Y92_20510"/>
<feature type="compositionally biased region" description="Polar residues" evidence="1">
    <location>
        <begin position="256"/>
        <end position="271"/>
    </location>
</feature>
<accession>A0A4P6HS03</accession>
<organism evidence="2 3">
    <name type="scientific">Solidesulfovibrio carbinolicus</name>
    <dbReference type="NCBI Taxonomy" id="296842"/>
    <lineage>
        <taxon>Bacteria</taxon>
        <taxon>Pseudomonadati</taxon>
        <taxon>Thermodesulfobacteriota</taxon>
        <taxon>Desulfovibrionia</taxon>
        <taxon>Desulfovibrionales</taxon>
        <taxon>Desulfovibrionaceae</taxon>
        <taxon>Solidesulfovibrio</taxon>
    </lineage>
</organism>
<feature type="compositionally biased region" description="Polar residues" evidence="1">
    <location>
        <begin position="117"/>
        <end position="131"/>
    </location>
</feature>
<feature type="compositionally biased region" description="Polar residues" evidence="1">
    <location>
        <begin position="60"/>
        <end position="69"/>
    </location>
</feature>
<feature type="compositionally biased region" description="Low complexity" evidence="1">
    <location>
        <begin position="224"/>
        <end position="238"/>
    </location>
</feature>
<reference evidence="2 3" key="1">
    <citation type="submission" date="2018-02" db="EMBL/GenBank/DDBJ databases">
        <title>Genome sequence of Desulfovibrio carbinolicus DSM 3852.</title>
        <authorList>
            <person name="Wilbanks E."/>
            <person name="Skennerton C.T."/>
            <person name="Orphan V.J."/>
        </authorList>
    </citation>
    <scope>NUCLEOTIDE SEQUENCE [LARGE SCALE GENOMIC DNA]</scope>
    <source>
        <strain evidence="2 3">DSM 3852</strain>
        <plasmid evidence="3">pdcar1</plasmid>
    </source>
</reference>
<keyword evidence="3" id="KW-1185">Reference proteome</keyword>
<geneLocation type="plasmid" evidence="3">
    <name>pdcar1</name>
</geneLocation>
<dbReference type="AlphaFoldDB" id="A0A4P6HS03"/>
<feature type="region of interest" description="Disordered" evidence="1">
    <location>
        <begin position="51"/>
        <end position="132"/>
    </location>
</feature>
<feature type="compositionally biased region" description="Polar residues" evidence="1">
    <location>
        <begin position="239"/>
        <end position="249"/>
    </location>
</feature>
<gene>
    <name evidence="2" type="ORF">C3Y92_20510</name>
</gene>
<keyword evidence="2" id="KW-0614">Plasmid</keyword>
<sequence length="466" mass="51049">MSKSKPSPSEDPFATIPPRESFDAFPSLAAFPENAIAFLTGKAPAEACPEAELVKPVSQPAAQSTSQPAKQPETPPVSQPQNQPASLSATPKARQKASQSASLSPSPAQSPSKSQAINQTSSPTESPSQDRSLGLTLGRAKVGDRLNDNQRRVLDLLLATKPYIVKFRDIAQALAMREASVRTVMRRLDALGFLSFRKARDGNLQGVGVTFNQPVVEQYQQDRTLSPSTSLTTGPSSSHKTNQTQSPSISREKDQSPSQPISEPHSQSASHTPPLKIEKKEYLSIEAMEGWDEAFLELMWPRVFAAGLRQEQLDQAAAARQKLGKSLDRDLLALSLDRAEWELETQGKLVDLQSGEPVRSAAAYIYTALARWGVLRAHPQYVSREQAEAEAAVDALRRRQEALDTLENLRFEQYRAELTPQELESILQGFPGGSKDAWIKAYWRKNVREAETGQGGQTPTTRKGTA</sequence>
<evidence type="ECO:0000256" key="1">
    <source>
        <dbReference type="SAM" id="MobiDB-lite"/>
    </source>
</evidence>
<feature type="region of interest" description="Disordered" evidence="1">
    <location>
        <begin position="1"/>
        <end position="20"/>
    </location>
</feature>
<feature type="region of interest" description="Disordered" evidence="1">
    <location>
        <begin position="220"/>
        <end position="275"/>
    </location>
</feature>
<feature type="compositionally biased region" description="Polar residues" evidence="1">
    <location>
        <begin position="79"/>
        <end position="89"/>
    </location>
</feature>
<proteinExistence type="predicted"/>
<name>A0A4P6HS03_9BACT</name>
<evidence type="ECO:0000313" key="2">
    <source>
        <dbReference type="EMBL" id="QAZ69656.1"/>
    </source>
</evidence>
<dbReference type="EMBL" id="CP026539">
    <property type="protein sequence ID" value="QAZ69656.1"/>
    <property type="molecule type" value="Genomic_DNA"/>
</dbReference>
<protein>
    <submittedName>
        <fullName evidence="2">Uncharacterized protein</fullName>
    </submittedName>
</protein>
<dbReference type="OrthoDB" id="5441394at2"/>
<feature type="compositionally biased region" description="Low complexity" evidence="1">
    <location>
        <begin position="96"/>
        <end position="116"/>
    </location>
</feature>